<dbReference type="EMBL" id="BDSP01000080">
    <property type="protein sequence ID" value="GAX14424.1"/>
    <property type="molecule type" value="Genomic_DNA"/>
</dbReference>
<dbReference type="Proteomes" id="UP000198406">
    <property type="component" value="Unassembled WGS sequence"/>
</dbReference>
<dbReference type="InterPro" id="IPR006181">
    <property type="entry name" value="D-amino_acid_oxidase_CS"/>
</dbReference>
<proteinExistence type="inferred from homology"/>
<protein>
    <submittedName>
        <fullName evidence="7">D-amino-acid oxidase</fullName>
        <ecNumber evidence="7">1.4.3.3</ecNumber>
    </submittedName>
</protein>
<evidence type="ECO:0000256" key="1">
    <source>
        <dbReference type="ARBA" id="ARBA00001974"/>
    </source>
</evidence>
<evidence type="ECO:0000256" key="4">
    <source>
        <dbReference type="ARBA" id="ARBA00022827"/>
    </source>
</evidence>
<feature type="domain" description="FAD dependent oxidoreductase" evidence="6">
    <location>
        <begin position="7"/>
        <end position="368"/>
    </location>
</feature>
<dbReference type="SUPFAM" id="SSF51971">
    <property type="entry name" value="Nucleotide-binding domain"/>
    <property type="match status" value="1"/>
</dbReference>
<dbReference type="GO" id="GO:0071949">
    <property type="term" value="F:FAD binding"/>
    <property type="evidence" value="ECO:0007669"/>
    <property type="project" value="InterPro"/>
</dbReference>
<evidence type="ECO:0000313" key="7">
    <source>
        <dbReference type="EMBL" id="GAX14424.1"/>
    </source>
</evidence>
<dbReference type="Gene3D" id="3.30.9.10">
    <property type="entry name" value="D-Amino Acid Oxidase, subunit A, domain 2"/>
    <property type="match status" value="1"/>
</dbReference>
<dbReference type="InterPro" id="IPR006076">
    <property type="entry name" value="FAD-dep_OxRdtase"/>
</dbReference>
<dbReference type="GO" id="GO:0003884">
    <property type="term" value="F:D-amino-acid oxidase activity"/>
    <property type="evidence" value="ECO:0007669"/>
    <property type="project" value="UniProtKB-EC"/>
</dbReference>
<comment type="similarity">
    <text evidence="2">Belongs to the DAMOX/DASOX family.</text>
</comment>
<gene>
    <name evidence="7" type="ORF">FisN_11Hh117</name>
</gene>
<evidence type="ECO:0000256" key="3">
    <source>
        <dbReference type="ARBA" id="ARBA00022630"/>
    </source>
</evidence>
<accession>A0A1Z5JKB9</accession>
<dbReference type="PANTHER" id="PTHR11530">
    <property type="entry name" value="D-AMINO ACID OXIDASE"/>
    <property type="match status" value="1"/>
</dbReference>
<keyword evidence="4" id="KW-0274">FAD</keyword>
<dbReference type="PANTHER" id="PTHR11530:SF11">
    <property type="entry name" value="D-ASPARTATE OXIDASE"/>
    <property type="match status" value="1"/>
</dbReference>
<dbReference type="InterPro" id="IPR023209">
    <property type="entry name" value="DAO"/>
</dbReference>
<organism evidence="7 8">
    <name type="scientific">Fistulifera solaris</name>
    <name type="common">Oleaginous diatom</name>
    <dbReference type="NCBI Taxonomy" id="1519565"/>
    <lineage>
        <taxon>Eukaryota</taxon>
        <taxon>Sar</taxon>
        <taxon>Stramenopiles</taxon>
        <taxon>Ochrophyta</taxon>
        <taxon>Bacillariophyta</taxon>
        <taxon>Bacillariophyceae</taxon>
        <taxon>Bacillariophycidae</taxon>
        <taxon>Naviculales</taxon>
        <taxon>Naviculaceae</taxon>
        <taxon>Fistulifera</taxon>
    </lineage>
</organism>
<comment type="cofactor">
    <cofactor evidence="1">
        <name>FAD</name>
        <dbReference type="ChEBI" id="CHEBI:57692"/>
    </cofactor>
</comment>
<dbReference type="Gene3D" id="3.40.50.720">
    <property type="entry name" value="NAD(P)-binding Rossmann-like Domain"/>
    <property type="match status" value="1"/>
</dbReference>
<name>A0A1Z5JKB9_FISSO</name>
<dbReference type="GO" id="GO:0005737">
    <property type="term" value="C:cytoplasm"/>
    <property type="evidence" value="ECO:0007669"/>
    <property type="project" value="TreeGrafter"/>
</dbReference>
<keyword evidence="5 7" id="KW-0560">Oxidoreductase</keyword>
<reference evidence="7 8" key="1">
    <citation type="journal article" date="2015" name="Plant Cell">
        <title>Oil accumulation by the oleaginous diatom Fistulifera solaris as revealed by the genome and transcriptome.</title>
        <authorList>
            <person name="Tanaka T."/>
            <person name="Maeda Y."/>
            <person name="Veluchamy A."/>
            <person name="Tanaka M."/>
            <person name="Abida H."/>
            <person name="Marechal E."/>
            <person name="Bowler C."/>
            <person name="Muto M."/>
            <person name="Sunaga Y."/>
            <person name="Tanaka M."/>
            <person name="Yoshino T."/>
            <person name="Taniguchi T."/>
            <person name="Fukuda Y."/>
            <person name="Nemoto M."/>
            <person name="Matsumoto M."/>
            <person name="Wong P.S."/>
            <person name="Aburatani S."/>
            <person name="Fujibuchi W."/>
        </authorList>
    </citation>
    <scope>NUCLEOTIDE SEQUENCE [LARGE SCALE GENOMIC DNA]</scope>
    <source>
        <strain evidence="7 8">JPCC DA0580</strain>
    </source>
</reference>
<evidence type="ECO:0000313" key="8">
    <source>
        <dbReference type="Proteomes" id="UP000198406"/>
    </source>
</evidence>
<dbReference type="GO" id="GO:0019478">
    <property type="term" value="P:D-amino acid catabolic process"/>
    <property type="evidence" value="ECO:0007669"/>
    <property type="project" value="TreeGrafter"/>
</dbReference>
<sequence>MIPALPKVLIVGAGAVGLRTAQEALRRGCRVVVRAPFPPLDPRTCSVGAGGLWMPFRCDDVRVDRWALETFQELYELQQTPASDDLVETLPALYLLHESTSTVQDEPPTWTRDPRLLFQILALSEIAKQADIVIPPVEEFQSAGYSHAWLFYPLIVNAPRMLEYLLQQVQQSAADVDVETGEYMESIEHMVDTAKILGCTAVINCTGLGAAQIAGCQSSDDDLTGARGILLQYDRTSCVRRSQVDRSGKQRKDTLIMIDEGPWGSDTMPSYLIPRGDQIVVGGSYLPGDTESSIRLEERKRLLSNAHRLGIDVNQCAPHGEWTGFRPKRSAGVRCEADPTYADGPVKVLHNYGHGGSGWTINVGAAKECLDILLRNKPL</sequence>
<dbReference type="EC" id="1.4.3.3" evidence="7"/>
<dbReference type="AlphaFoldDB" id="A0A1Z5JKB9"/>
<keyword evidence="8" id="KW-1185">Reference proteome</keyword>
<dbReference type="PROSITE" id="PS00677">
    <property type="entry name" value="DAO"/>
    <property type="match status" value="1"/>
</dbReference>
<evidence type="ECO:0000259" key="6">
    <source>
        <dbReference type="Pfam" id="PF01266"/>
    </source>
</evidence>
<dbReference type="Pfam" id="PF01266">
    <property type="entry name" value="DAO"/>
    <property type="match status" value="1"/>
</dbReference>
<comment type="caution">
    <text evidence="7">The sequence shown here is derived from an EMBL/GenBank/DDBJ whole genome shotgun (WGS) entry which is preliminary data.</text>
</comment>
<dbReference type="OrthoDB" id="2015447at2759"/>
<dbReference type="SUPFAM" id="SSF54373">
    <property type="entry name" value="FAD-linked reductases, C-terminal domain"/>
    <property type="match status" value="1"/>
</dbReference>
<evidence type="ECO:0000256" key="5">
    <source>
        <dbReference type="ARBA" id="ARBA00023002"/>
    </source>
</evidence>
<evidence type="ECO:0000256" key="2">
    <source>
        <dbReference type="ARBA" id="ARBA00006730"/>
    </source>
</evidence>
<dbReference type="InParanoid" id="A0A1Z5JKB9"/>
<keyword evidence="3" id="KW-0285">Flavoprotein</keyword>